<feature type="non-terminal residue" evidence="2">
    <location>
        <position position="489"/>
    </location>
</feature>
<dbReference type="Gene3D" id="2.60.40.640">
    <property type="match status" value="1"/>
</dbReference>
<dbReference type="InterPro" id="IPR014752">
    <property type="entry name" value="Arrestin-like_C"/>
</dbReference>
<dbReference type="EMBL" id="MCFD01000001">
    <property type="protein sequence ID" value="ORX74395.1"/>
    <property type="molecule type" value="Genomic_DNA"/>
</dbReference>
<evidence type="ECO:0000256" key="1">
    <source>
        <dbReference type="SAM" id="MobiDB-lite"/>
    </source>
</evidence>
<dbReference type="InterPro" id="IPR014756">
    <property type="entry name" value="Ig_E-set"/>
</dbReference>
<evidence type="ECO:0008006" key="4">
    <source>
        <dbReference type="Google" id="ProtNLM"/>
    </source>
</evidence>
<evidence type="ECO:0000313" key="2">
    <source>
        <dbReference type="EMBL" id="ORX74395.1"/>
    </source>
</evidence>
<keyword evidence="3" id="KW-1185">Reference proteome</keyword>
<reference evidence="2 3" key="1">
    <citation type="submission" date="2016-07" db="EMBL/GenBank/DDBJ databases">
        <title>Pervasive Adenine N6-methylation of Active Genes in Fungi.</title>
        <authorList>
            <consortium name="DOE Joint Genome Institute"/>
            <person name="Mondo S.J."/>
            <person name="Dannebaum R.O."/>
            <person name="Kuo R.C."/>
            <person name="Labutti K."/>
            <person name="Haridas S."/>
            <person name="Kuo A."/>
            <person name="Salamov A."/>
            <person name="Ahrendt S.R."/>
            <person name="Lipzen A."/>
            <person name="Sullivan W."/>
            <person name="Andreopoulos W.B."/>
            <person name="Clum A."/>
            <person name="Lindquist E."/>
            <person name="Daum C."/>
            <person name="Ramamoorthy G.K."/>
            <person name="Gryganskyi A."/>
            <person name="Culley D."/>
            <person name="Magnuson J.K."/>
            <person name="James T.Y."/>
            <person name="O'Malley M.A."/>
            <person name="Stajich J.E."/>
            <person name="Spatafora J.W."/>
            <person name="Visel A."/>
            <person name="Grigoriev I.V."/>
        </authorList>
    </citation>
    <scope>NUCLEOTIDE SEQUENCE [LARGE SCALE GENOMIC DNA]</scope>
    <source>
        <strain evidence="2 3">ATCC 12442</strain>
    </source>
</reference>
<gene>
    <name evidence="2" type="ORF">DL89DRAFT_264280</name>
</gene>
<organism evidence="2 3">
    <name type="scientific">Linderina pennispora</name>
    <dbReference type="NCBI Taxonomy" id="61395"/>
    <lineage>
        <taxon>Eukaryota</taxon>
        <taxon>Fungi</taxon>
        <taxon>Fungi incertae sedis</taxon>
        <taxon>Zoopagomycota</taxon>
        <taxon>Kickxellomycotina</taxon>
        <taxon>Kickxellomycetes</taxon>
        <taxon>Kickxellales</taxon>
        <taxon>Kickxellaceae</taxon>
        <taxon>Linderina</taxon>
    </lineage>
</organism>
<name>A0A1Y1WLZ6_9FUNG</name>
<proteinExistence type="predicted"/>
<dbReference type="Proteomes" id="UP000193922">
    <property type="component" value="Unassembled WGS sequence"/>
</dbReference>
<dbReference type="PANTHER" id="PTHR11188:SF17">
    <property type="entry name" value="FI21816P1"/>
    <property type="match status" value="1"/>
</dbReference>
<protein>
    <recommendedName>
        <fullName evidence="4">Arrestin C-terminal-like domain-containing protein</fullName>
    </recommendedName>
</protein>
<dbReference type="AlphaFoldDB" id="A0A1Y1WLZ6"/>
<dbReference type="GO" id="GO:0031625">
    <property type="term" value="F:ubiquitin protein ligase binding"/>
    <property type="evidence" value="ECO:0007669"/>
    <property type="project" value="TreeGrafter"/>
</dbReference>
<dbReference type="RefSeq" id="XP_040747606.1">
    <property type="nucleotide sequence ID" value="XM_040886186.1"/>
</dbReference>
<dbReference type="STRING" id="61395.A0A1Y1WLZ6"/>
<feature type="region of interest" description="Disordered" evidence="1">
    <location>
        <begin position="369"/>
        <end position="391"/>
    </location>
</feature>
<dbReference type="InterPro" id="IPR050357">
    <property type="entry name" value="Arrestin_domain-protein"/>
</dbReference>
<feature type="region of interest" description="Disordered" evidence="1">
    <location>
        <begin position="459"/>
        <end position="489"/>
    </location>
</feature>
<dbReference type="PANTHER" id="PTHR11188">
    <property type="entry name" value="ARRESTIN DOMAIN CONTAINING PROTEIN"/>
    <property type="match status" value="1"/>
</dbReference>
<dbReference type="GO" id="GO:0030674">
    <property type="term" value="F:protein-macromolecule adaptor activity"/>
    <property type="evidence" value="ECO:0007669"/>
    <property type="project" value="TreeGrafter"/>
</dbReference>
<dbReference type="SUPFAM" id="SSF81296">
    <property type="entry name" value="E set domains"/>
    <property type="match status" value="1"/>
</dbReference>
<dbReference type="OrthoDB" id="2333384at2759"/>
<dbReference type="GO" id="GO:0005886">
    <property type="term" value="C:plasma membrane"/>
    <property type="evidence" value="ECO:0007669"/>
    <property type="project" value="TreeGrafter"/>
</dbReference>
<dbReference type="GO" id="GO:0070086">
    <property type="term" value="P:ubiquitin-dependent endocytosis"/>
    <property type="evidence" value="ECO:0007669"/>
    <property type="project" value="TreeGrafter"/>
</dbReference>
<dbReference type="GO" id="GO:0005829">
    <property type="term" value="C:cytosol"/>
    <property type="evidence" value="ECO:0007669"/>
    <property type="project" value="TreeGrafter"/>
</dbReference>
<sequence>MLSGKLVVHLNEPIRVKSLKLVFTGRVDLFLNQTLIGGPASKDEHREILTHTWQFLEPQRTSNYFDLLIPGDNPETVLTTLGKVRYQLTAMLERPSFHVNLTASRDVPIKRGPMPGAPWALALMESIEAAGEWDQQLDYRVSVPTRSLKDGELFHTRFELEPRVKGMKLIAVGVLIKEYIRYYGADGQALHKLSRVIARNENYLDPSGMCSTMVRRADDCMDLMDATSVQIPLAVPEAYGGTQYDVMTDLIEIRHRIKFLIKIRDPFLLVHSIFIAVPVSIMPVTARDDTNILPRYEAALLNPGTIIMRSSTQPPSYDAIASSEEDEVLLELARPTPPAISRQLSVEPRIEVNGFPNSLQRTGSQFYLASPDSSPRMSPEEEATVPLGDMSSDDIPLALTAEVSKRLSITEAPDGGIIIAVPPLPPSADAVPASGPAPIDSVSTNPFINRAKARMGAGELPAADCSVSSPSGPLPAPSSRVRRASVASS</sequence>
<evidence type="ECO:0000313" key="3">
    <source>
        <dbReference type="Proteomes" id="UP000193922"/>
    </source>
</evidence>
<comment type="caution">
    <text evidence="2">The sequence shown here is derived from an EMBL/GenBank/DDBJ whole genome shotgun (WGS) entry which is preliminary data.</text>
</comment>
<accession>A0A1Y1WLZ6</accession>
<dbReference type="GeneID" id="63802834"/>